<organism evidence="2 3">
    <name type="scientific">Hibiscus sabdariffa</name>
    <name type="common">roselle</name>
    <dbReference type="NCBI Taxonomy" id="183260"/>
    <lineage>
        <taxon>Eukaryota</taxon>
        <taxon>Viridiplantae</taxon>
        <taxon>Streptophyta</taxon>
        <taxon>Embryophyta</taxon>
        <taxon>Tracheophyta</taxon>
        <taxon>Spermatophyta</taxon>
        <taxon>Magnoliopsida</taxon>
        <taxon>eudicotyledons</taxon>
        <taxon>Gunneridae</taxon>
        <taxon>Pentapetalae</taxon>
        <taxon>rosids</taxon>
        <taxon>malvids</taxon>
        <taxon>Malvales</taxon>
        <taxon>Malvaceae</taxon>
        <taxon>Malvoideae</taxon>
        <taxon>Hibiscus</taxon>
    </lineage>
</organism>
<evidence type="ECO:0000313" key="3">
    <source>
        <dbReference type="Proteomes" id="UP001396334"/>
    </source>
</evidence>
<feature type="region of interest" description="Disordered" evidence="1">
    <location>
        <begin position="121"/>
        <end position="159"/>
    </location>
</feature>
<accession>A0ABR2N8C6</accession>
<reference evidence="2 3" key="1">
    <citation type="journal article" date="2024" name="G3 (Bethesda)">
        <title>Genome assembly of Hibiscus sabdariffa L. provides insights into metabolisms of medicinal natural products.</title>
        <authorList>
            <person name="Kim T."/>
        </authorList>
    </citation>
    <scope>NUCLEOTIDE SEQUENCE [LARGE SCALE GENOMIC DNA]</scope>
    <source>
        <strain evidence="2">TK-2024</strain>
        <tissue evidence="2">Old leaves</tissue>
    </source>
</reference>
<keyword evidence="3" id="KW-1185">Reference proteome</keyword>
<feature type="region of interest" description="Disordered" evidence="1">
    <location>
        <begin position="222"/>
        <end position="254"/>
    </location>
</feature>
<gene>
    <name evidence="2" type="ORF">V6N11_000299</name>
</gene>
<dbReference type="Proteomes" id="UP001396334">
    <property type="component" value="Unassembled WGS sequence"/>
</dbReference>
<evidence type="ECO:0000256" key="1">
    <source>
        <dbReference type="SAM" id="MobiDB-lite"/>
    </source>
</evidence>
<feature type="region of interest" description="Disordered" evidence="1">
    <location>
        <begin position="36"/>
        <end position="107"/>
    </location>
</feature>
<dbReference type="EMBL" id="JBBPBN010000219">
    <property type="protein sequence ID" value="KAK8972315.1"/>
    <property type="molecule type" value="Genomic_DNA"/>
</dbReference>
<evidence type="ECO:0000313" key="2">
    <source>
        <dbReference type="EMBL" id="KAK8972315.1"/>
    </source>
</evidence>
<sequence length="254" mass="27235">MVRYPRTPSGGCRPLGADASTTIGSMRTLGCGSLAQHRRGNEPRVWYPRTPSGGGRPLGQCPRPSPGHRSTPPPPVRFPAVLRRDSGESPTRLFEGNTTLPHPVPPSLPLHREISISRMSRLGSKGGWTPPSPPDRFSGEALRKKRDPQLRPSPPHPRRKFDVAIVSVLFHGNPRCDSLAPHVWTQGPFSAGGKHTIGGRKAPIGCHSRTPCANSWPLGAGGKQTMGRRKPPSGATPAHLVRIQGPSVLEASTP</sequence>
<protein>
    <submittedName>
        <fullName evidence="2">Uncharacterized protein</fullName>
    </submittedName>
</protein>
<name>A0ABR2N8C6_9ROSI</name>
<proteinExistence type="predicted"/>
<comment type="caution">
    <text evidence="2">The sequence shown here is derived from an EMBL/GenBank/DDBJ whole genome shotgun (WGS) entry which is preliminary data.</text>
</comment>